<dbReference type="InterPro" id="IPR003399">
    <property type="entry name" value="Mce/MlaD"/>
</dbReference>
<dbReference type="Proteomes" id="UP000199585">
    <property type="component" value="Unassembled WGS sequence"/>
</dbReference>
<keyword evidence="1" id="KW-1133">Transmembrane helix</keyword>
<name>A0A1H8HI68_9RHOB</name>
<proteinExistence type="predicted"/>
<keyword evidence="1" id="KW-0472">Membrane</keyword>
<feature type="domain" description="Mce/MlaD" evidence="2">
    <location>
        <begin position="38"/>
        <end position="115"/>
    </location>
</feature>
<dbReference type="AlphaFoldDB" id="A0A1H8HI68"/>
<evidence type="ECO:0000313" key="3">
    <source>
        <dbReference type="EMBL" id="SEN55754.1"/>
    </source>
</evidence>
<accession>A0A1H8HI68</accession>
<feature type="transmembrane region" description="Helical" evidence="1">
    <location>
        <begin position="7"/>
        <end position="29"/>
    </location>
</feature>
<gene>
    <name evidence="3" type="ORF">SAMN04488003_12113</name>
</gene>
<evidence type="ECO:0000259" key="2">
    <source>
        <dbReference type="Pfam" id="PF02470"/>
    </source>
</evidence>
<reference evidence="3 4" key="1">
    <citation type="submission" date="2016-10" db="EMBL/GenBank/DDBJ databases">
        <authorList>
            <person name="de Groot N.N."/>
        </authorList>
    </citation>
    <scope>NUCLEOTIDE SEQUENCE [LARGE SCALE GENOMIC DNA]</scope>
    <source>
        <strain evidence="3 4">DSM 16213</strain>
    </source>
</reference>
<dbReference type="EMBL" id="FOCI01000021">
    <property type="protein sequence ID" value="SEN55754.1"/>
    <property type="molecule type" value="Genomic_DNA"/>
</dbReference>
<evidence type="ECO:0000313" key="4">
    <source>
        <dbReference type="Proteomes" id="UP000199585"/>
    </source>
</evidence>
<sequence length="571" mass="58609">METRAPYLLIGIFTLAVLLGSLGFFVWLAGVQVDRQYATYGIYFDDVSGLDASGDVRFNGIAVGRVIALRIDPTDPSRVLTTVEIDAATPIRTNTLAQLQSQGVTGVSYISLSGGTPDAAALTDADGGLPIIASRRSTLQSLVEDAPDLVTEATRLLEQFRAMTGPVNQAHVTGILQNLDRSSAQLDQALADFSTITGTVGDATAQIAGFTNRLDGLAEAITTTATNVDATLAAATRTFAGADRALADATPMIADAATATADVAALLRDDVPEIVADIAGTAAEARAAIADLHVRSGAALDDLAATPDLLNARLRELETSLQEADTAFAAVTAASETFDALVAGDGTLMVADARDVLAATRRTIAMIEAVTRDDVPSVVADLRTATATATAAIAQAASDVTQATGRVGPITDDAQATLAAARDLVLRAQASLDALDTTLTGADGALASATTAFDAASGVMQTDLDPVIADIRSAADRIATSVEQVTTDAPAITADLRALIARADATVAQVQGAVAATAPALGDFAGSGLPELTRLAGDARGLVATLDSLVRRIARDPARFILDDRVPEYRN</sequence>
<dbReference type="RefSeq" id="WP_089904693.1">
    <property type="nucleotide sequence ID" value="NZ_FOCI01000021.1"/>
</dbReference>
<keyword evidence="4" id="KW-1185">Reference proteome</keyword>
<evidence type="ECO:0000256" key="1">
    <source>
        <dbReference type="SAM" id="Phobius"/>
    </source>
</evidence>
<dbReference type="STRING" id="245187.SAMN04488003_12113"/>
<keyword evidence="1" id="KW-0812">Transmembrane</keyword>
<protein>
    <submittedName>
        <fullName evidence="3">Phospholipid/cholesterol/gamma-HCH transport system substrate-binding protein</fullName>
    </submittedName>
</protein>
<dbReference type="Pfam" id="PF02470">
    <property type="entry name" value="MlaD"/>
    <property type="match status" value="1"/>
</dbReference>
<dbReference type="PANTHER" id="PTHR36698:SF2">
    <property type="entry name" value="MCE_MLAD DOMAIN-CONTAINING PROTEIN"/>
    <property type="match status" value="1"/>
</dbReference>
<dbReference type="OrthoDB" id="9808689at2"/>
<dbReference type="PANTHER" id="PTHR36698">
    <property type="entry name" value="BLL5892 PROTEIN"/>
    <property type="match status" value="1"/>
</dbReference>
<organism evidence="3 4">
    <name type="scientific">Loktanella fryxellensis</name>
    <dbReference type="NCBI Taxonomy" id="245187"/>
    <lineage>
        <taxon>Bacteria</taxon>
        <taxon>Pseudomonadati</taxon>
        <taxon>Pseudomonadota</taxon>
        <taxon>Alphaproteobacteria</taxon>
        <taxon>Rhodobacterales</taxon>
        <taxon>Roseobacteraceae</taxon>
        <taxon>Loktanella</taxon>
    </lineage>
</organism>